<evidence type="ECO:0000313" key="2">
    <source>
        <dbReference type="Proteomes" id="UP000198211"/>
    </source>
</evidence>
<sequence length="120" mass="14021">MEACNPGQEESVLGASRVNAEKEEYSKELEDRLYPLDEVELLKRRARNAESQREPSLSEVAFLLKLPLETLERTRKVSTGGRDPPSFWMEWFREALAHSEEARRANRDFRRNSEDVVVRK</sequence>
<proteinExistence type="predicted"/>
<dbReference type="AlphaFoldDB" id="A0A225UCU4"/>
<dbReference type="Proteomes" id="UP000198211">
    <property type="component" value="Unassembled WGS sequence"/>
</dbReference>
<reference evidence="2" key="1">
    <citation type="submission" date="2017-03" db="EMBL/GenBank/DDBJ databases">
        <title>Phytopthora megakarya and P. palmivora, two closely related causual agents of cacao black pod achieved similar genome size and gene model numbers by different mechanisms.</title>
        <authorList>
            <person name="Ali S."/>
            <person name="Shao J."/>
            <person name="Larry D.J."/>
            <person name="Kronmiller B."/>
            <person name="Shen D."/>
            <person name="Strem M.D."/>
            <person name="Melnick R.L."/>
            <person name="Guiltinan M.J."/>
            <person name="Tyler B.M."/>
            <person name="Meinhardt L.W."/>
            <person name="Bailey B.A."/>
        </authorList>
    </citation>
    <scope>NUCLEOTIDE SEQUENCE [LARGE SCALE GENOMIC DNA]</scope>
    <source>
        <strain evidence="2">zdho120</strain>
    </source>
</reference>
<dbReference type="OrthoDB" id="128246at2759"/>
<name>A0A225UCU4_9STRA</name>
<evidence type="ECO:0000313" key="1">
    <source>
        <dbReference type="EMBL" id="OWY90781.1"/>
    </source>
</evidence>
<gene>
    <name evidence="1" type="ORF">PHMEG_00040938</name>
</gene>
<comment type="caution">
    <text evidence="1">The sequence shown here is derived from an EMBL/GenBank/DDBJ whole genome shotgun (WGS) entry which is preliminary data.</text>
</comment>
<keyword evidence="2" id="KW-1185">Reference proteome</keyword>
<organism evidence="1 2">
    <name type="scientific">Phytophthora megakarya</name>
    <dbReference type="NCBI Taxonomy" id="4795"/>
    <lineage>
        <taxon>Eukaryota</taxon>
        <taxon>Sar</taxon>
        <taxon>Stramenopiles</taxon>
        <taxon>Oomycota</taxon>
        <taxon>Peronosporomycetes</taxon>
        <taxon>Peronosporales</taxon>
        <taxon>Peronosporaceae</taxon>
        <taxon>Phytophthora</taxon>
    </lineage>
</organism>
<dbReference type="EMBL" id="NBNE01021922">
    <property type="protein sequence ID" value="OWY90781.1"/>
    <property type="molecule type" value="Genomic_DNA"/>
</dbReference>
<accession>A0A225UCU4</accession>
<protein>
    <submittedName>
        <fullName evidence="1">Uncharacterized protein</fullName>
    </submittedName>
</protein>